<gene>
    <name evidence="9" type="ORF">POM88_033877</name>
</gene>
<evidence type="ECO:0000256" key="1">
    <source>
        <dbReference type="ARBA" id="ARBA00004323"/>
    </source>
</evidence>
<reference evidence="9" key="1">
    <citation type="submission" date="2023-02" db="EMBL/GenBank/DDBJ databases">
        <title>Genome of toxic invasive species Heracleum sosnowskyi carries increased number of genes despite the absence of recent whole-genome duplications.</title>
        <authorList>
            <person name="Schelkunov M."/>
            <person name="Shtratnikova V."/>
            <person name="Makarenko M."/>
            <person name="Klepikova A."/>
            <person name="Omelchenko D."/>
            <person name="Novikova G."/>
            <person name="Obukhova E."/>
            <person name="Bogdanov V."/>
            <person name="Penin A."/>
            <person name="Logacheva M."/>
        </authorList>
    </citation>
    <scope>NUCLEOTIDE SEQUENCE</scope>
    <source>
        <strain evidence="9">Hsosn_3</strain>
        <tissue evidence="9">Leaf</tissue>
    </source>
</reference>
<accession>A0AAD8MA25</accession>
<comment type="similarity">
    <text evidence="2">Belongs to the glycosyltransferase 47 family.</text>
</comment>
<evidence type="ECO:0000313" key="9">
    <source>
        <dbReference type="EMBL" id="KAK1367785.1"/>
    </source>
</evidence>
<evidence type="ECO:0000256" key="7">
    <source>
        <dbReference type="SAM" id="Phobius"/>
    </source>
</evidence>
<organism evidence="9 10">
    <name type="scientific">Heracleum sosnowskyi</name>
    <dbReference type="NCBI Taxonomy" id="360622"/>
    <lineage>
        <taxon>Eukaryota</taxon>
        <taxon>Viridiplantae</taxon>
        <taxon>Streptophyta</taxon>
        <taxon>Embryophyta</taxon>
        <taxon>Tracheophyta</taxon>
        <taxon>Spermatophyta</taxon>
        <taxon>Magnoliopsida</taxon>
        <taxon>eudicotyledons</taxon>
        <taxon>Gunneridae</taxon>
        <taxon>Pentapetalae</taxon>
        <taxon>asterids</taxon>
        <taxon>campanulids</taxon>
        <taxon>Apiales</taxon>
        <taxon>Apiaceae</taxon>
        <taxon>Apioideae</taxon>
        <taxon>apioid superclade</taxon>
        <taxon>Tordylieae</taxon>
        <taxon>Tordyliinae</taxon>
        <taxon>Heracleum</taxon>
    </lineage>
</organism>
<protein>
    <submittedName>
        <fullName evidence="9">Exostosin domain-containing protein</fullName>
    </submittedName>
</protein>
<feature type="compositionally biased region" description="Polar residues" evidence="6">
    <location>
        <begin position="132"/>
        <end position="142"/>
    </location>
</feature>
<dbReference type="EMBL" id="JAUIZM010000008">
    <property type="protein sequence ID" value="KAK1367785.1"/>
    <property type="molecule type" value="Genomic_DNA"/>
</dbReference>
<evidence type="ECO:0000256" key="5">
    <source>
        <dbReference type="ARBA" id="ARBA00023034"/>
    </source>
</evidence>
<feature type="region of interest" description="Disordered" evidence="6">
    <location>
        <begin position="84"/>
        <end position="174"/>
    </location>
</feature>
<dbReference type="Proteomes" id="UP001237642">
    <property type="component" value="Unassembled WGS sequence"/>
</dbReference>
<comment type="subcellular location">
    <subcellularLocation>
        <location evidence="1">Golgi apparatus membrane</location>
        <topology evidence="1">Single-pass type II membrane protein</topology>
    </subcellularLocation>
</comment>
<keyword evidence="7" id="KW-0812">Transmembrane</keyword>
<keyword evidence="3" id="KW-0808">Transferase</keyword>
<evidence type="ECO:0000256" key="2">
    <source>
        <dbReference type="ARBA" id="ARBA00010271"/>
    </source>
</evidence>
<dbReference type="GO" id="GO:0016757">
    <property type="term" value="F:glycosyltransferase activity"/>
    <property type="evidence" value="ECO:0007669"/>
    <property type="project" value="UniProtKB-KW"/>
</dbReference>
<dbReference type="PANTHER" id="PTHR11062:SF108">
    <property type="entry name" value="EXOSTOSIN FAMILY PROTEIN"/>
    <property type="match status" value="1"/>
</dbReference>
<keyword evidence="7" id="KW-0472">Membrane</keyword>
<keyword evidence="3" id="KW-0328">Glycosyltransferase</keyword>
<feature type="domain" description="Exostosin GT47" evidence="8">
    <location>
        <begin position="245"/>
        <end position="527"/>
    </location>
</feature>
<feature type="transmembrane region" description="Helical" evidence="7">
    <location>
        <begin position="16"/>
        <end position="33"/>
    </location>
</feature>
<feature type="compositionally biased region" description="Polar residues" evidence="6">
    <location>
        <begin position="93"/>
        <end position="108"/>
    </location>
</feature>
<keyword evidence="10" id="KW-1185">Reference proteome</keyword>
<evidence type="ECO:0000313" key="10">
    <source>
        <dbReference type="Proteomes" id="UP001237642"/>
    </source>
</evidence>
<comment type="caution">
    <text evidence="9">The sequence shown here is derived from an EMBL/GenBank/DDBJ whole genome shotgun (WGS) entry which is preliminary data.</text>
</comment>
<dbReference type="PANTHER" id="PTHR11062">
    <property type="entry name" value="EXOSTOSIN HEPARAN SULFATE GLYCOSYLTRANSFERASE -RELATED"/>
    <property type="match status" value="1"/>
</dbReference>
<evidence type="ECO:0000256" key="4">
    <source>
        <dbReference type="ARBA" id="ARBA00022968"/>
    </source>
</evidence>
<keyword evidence="7" id="KW-1133">Transmembrane helix</keyword>
<feature type="compositionally biased region" description="Low complexity" evidence="6">
    <location>
        <begin position="109"/>
        <end position="123"/>
    </location>
</feature>
<proteinExistence type="inferred from homology"/>
<evidence type="ECO:0000256" key="6">
    <source>
        <dbReference type="SAM" id="MobiDB-lite"/>
    </source>
</evidence>
<dbReference type="InterPro" id="IPR004263">
    <property type="entry name" value="Exostosin"/>
</dbReference>
<keyword evidence="4" id="KW-0735">Signal-anchor</keyword>
<sequence length="578" mass="66310">MSSELARKFQGETRRWIWLIAVLFAIVIMAQYVELPYGNIVSYVLPDGRTQAFLNGTSLPANLSSYHNNVDNLTVLGNLNYTSTTSDDDKTQTAKISGGQNSTQESNFTSGSNSALNNTSLTSKPEDDIVPTQENGVPVNNDTLDRLHKTDGLGTAESDNRPPVKKKPKSTQATTLSISDMKDLLNKNRASAYSMEPRWSSAVDSKILEAKLQIVNAPTIKDDPSLYTPIYRNVSTFKRSYELMEQTLKVYIYKEGKRPIFHNPQPVLTGIYASEGWFMKLLEGNKQYVTNNPNEAQLFYLPFSSRMLEETLYVRDSHSHANLIKYLENYLDLIVGKYPFWNRTGGADHFLVACHDWAPAETRARLNNCTKALCNADIKEGFRLGKDVSLPETIVRSSKNPLRDIGGKIPRQRPILAFFAGQMHGYLRPMLIQQWQDKDPDIKLFTKLPRSKNNRNYFQYMKSSKYCICPRGYEVNSPRVVEAIFFECVPVIISDNFVPPFFEILNWESFAVFVQEKDLPNLKNILLSISDRRYQVMQQRVKRVQQHFLWHTKPVKYDIFHMILHSVWYNRVFQVKSS</sequence>
<dbReference type="Pfam" id="PF03016">
    <property type="entry name" value="Exostosin_GT47"/>
    <property type="match status" value="1"/>
</dbReference>
<reference evidence="9" key="2">
    <citation type="submission" date="2023-05" db="EMBL/GenBank/DDBJ databases">
        <authorList>
            <person name="Schelkunov M.I."/>
        </authorList>
    </citation>
    <scope>NUCLEOTIDE SEQUENCE</scope>
    <source>
        <strain evidence="9">Hsosn_3</strain>
        <tissue evidence="9">Leaf</tissue>
    </source>
</reference>
<dbReference type="InterPro" id="IPR040911">
    <property type="entry name" value="Exostosin_GT47"/>
</dbReference>
<keyword evidence="5" id="KW-0333">Golgi apparatus</keyword>
<dbReference type="AlphaFoldDB" id="A0AAD8MA25"/>
<evidence type="ECO:0000256" key="3">
    <source>
        <dbReference type="ARBA" id="ARBA00022676"/>
    </source>
</evidence>
<evidence type="ECO:0000259" key="8">
    <source>
        <dbReference type="Pfam" id="PF03016"/>
    </source>
</evidence>
<dbReference type="GO" id="GO:0000139">
    <property type="term" value="C:Golgi membrane"/>
    <property type="evidence" value="ECO:0007669"/>
    <property type="project" value="UniProtKB-SubCell"/>
</dbReference>
<name>A0AAD8MA25_9APIA</name>